<evidence type="ECO:0000313" key="14">
    <source>
        <dbReference type="EMBL" id="CAG2244650.1"/>
    </source>
</evidence>
<feature type="active site" evidence="8">
    <location>
        <position position="249"/>
    </location>
</feature>
<comment type="caution">
    <text evidence="7">Lacks conserved residue(s) required for the propagation of feature annotation.</text>
</comment>
<dbReference type="InterPro" id="IPR013320">
    <property type="entry name" value="ConA-like_dom_sf"/>
</dbReference>
<keyword evidence="2 8" id="KW-0479">Metal-binding</keyword>
<dbReference type="PANTHER" id="PTHR10127:SF780">
    <property type="entry name" value="METALLOENDOPEPTIDASE"/>
    <property type="match status" value="1"/>
</dbReference>
<keyword evidence="15" id="KW-1185">Reference proteome</keyword>
<feature type="domain" description="Peptidase M12A" evidence="13">
    <location>
        <begin position="145"/>
        <end position="352"/>
    </location>
</feature>
<dbReference type="InterPro" id="IPR000859">
    <property type="entry name" value="CUB_dom"/>
</dbReference>
<reference evidence="14" key="1">
    <citation type="submission" date="2021-03" db="EMBL/GenBank/DDBJ databases">
        <authorList>
            <person name="Bekaert M."/>
        </authorList>
    </citation>
    <scope>NUCLEOTIDE SEQUENCE</scope>
</reference>
<feature type="compositionally biased region" description="Low complexity" evidence="10">
    <location>
        <begin position="490"/>
        <end position="507"/>
    </location>
</feature>
<evidence type="ECO:0000256" key="5">
    <source>
        <dbReference type="ARBA" id="ARBA00023049"/>
    </source>
</evidence>
<dbReference type="PROSITE" id="PS51864">
    <property type="entry name" value="ASTACIN"/>
    <property type="match status" value="1"/>
</dbReference>
<protein>
    <recommendedName>
        <fullName evidence="9">Metalloendopeptidase</fullName>
        <ecNumber evidence="9">3.4.24.-</ecNumber>
    </recommendedName>
</protein>
<dbReference type="Proteomes" id="UP000683360">
    <property type="component" value="Unassembled WGS sequence"/>
</dbReference>
<evidence type="ECO:0000256" key="6">
    <source>
        <dbReference type="ARBA" id="ARBA00023157"/>
    </source>
</evidence>
<evidence type="ECO:0000256" key="9">
    <source>
        <dbReference type="RuleBase" id="RU361183"/>
    </source>
</evidence>
<dbReference type="PRINTS" id="PR00480">
    <property type="entry name" value="ASTACIN"/>
</dbReference>
<dbReference type="SUPFAM" id="SSF49899">
    <property type="entry name" value="Concanavalin A-like lectins/glucanases"/>
    <property type="match status" value="1"/>
</dbReference>
<name>A0A8S3UPJ3_MYTED</name>
<dbReference type="SUPFAM" id="SSF55486">
    <property type="entry name" value="Metalloproteases ('zincins'), catalytic domain"/>
    <property type="match status" value="1"/>
</dbReference>
<dbReference type="PANTHER" id="PTHR10127">
    <property type="entry name" value="DISCOIDIN, CUB, EGF, LAMININ , AND ZINC METALLOPROTEASE DOMAIN CONTAINING"/>
    <property type="match status" value="1"/>
</dbReference>
<evidence type="ECO:0000256" key="7">
    <source>
        <dbReference type="PROSITE-ProRule" id="PRU00059"/>
    </source>
</evidence>
<dbReference type="SMART" id="SM00235">
    <property type="entry name" value="ZnMc"/>
    <property type="match status" value="1"/>
</dbReference>
<evidence type="ECO:0000313" key="15">
    <source>
        <dbReference type="Proteomes" id="UP000683360"/>
    </source>
</evidence>
<evidence type="ECO:0000256" key="8">
    <source>
        <dbReference type="PROSITE-ProRule" id="PRU01211"/>
    </source>
</evidence>
<proteinExistence type="predicted"/>
<evidence type="ECO:0000259" key="11">
    <source>
        <dbReference type="PROSITE" id="PS01180"/>
    </source>
</evidence>
<keyword evidence="5 8" id="KW-0482">Metalloprotease</keyword>
<dbReference type="OrthoDB" id="629492at2759"/>
<comment type="cofactor">
    <cofactor evidence="8 9">
        <name>Zn(2+)</name>
        <dbReference type="ChEBI" id="CHEBI:29105"/>
    </cofactor>
    <text evidence="8 9">Binds 1 zinc ion per subunit.</text>
</comment>
<evidence type="ECO:0000259" key="12">
    <source>
        <dbReference type="PROSITE" id="PS50060"/>
    </source>
</evidence>
<evidence type="ECO:0000256" key="1">
    <source>
        <dbReference type="ARBA" id="ARBA00022670"/>
    </source>
</evidence>
<keyword evidence="6" id="KW-1015">Disulfide bond</keyword>
<dbReference type="AlphaFoldDB" id="A0A8S3UPJ3"/>
<accession>A0A8S3UPJ3</accession>
<gene>
    <name evidence="14" type="ORF">MEDL_56685</name>
</gene>
<dbReference type="GO" id="GO:0006508">
    <property type="term" value="P:proteolysis"/>
    <property type="evidence" value="ECO:0007669"/>
    <property type="project" value="UniProtKB-KW"/>
</dbReference>
<dbReference type="GO" id="GO:0016020">
    <property type="term" value="C:membrane"/>
    <property type="evidence" value="ECO:0007669"/>
    <property type="project" value="InterPro"/>
</dbReference>
<keyword evidence="3 8" id="KW-0378">Hydrolase</keyword>
<dbReference type="EC" id="3.4.24.-" evidence="9"/>
<feature type="domain" description="CUB" evidence="11">
    <location>
        <begin position="381"/>
        <end position="439"/>
    </location>
</feature>
<evidence type="ECO:0000259" key="13">
    <source>
        <dbReference type="PROSITE" id="PS51864"/>
    </source>
</evidence>
<dbReference type="InterPro" id="IPR001506">
    <property type="entry name" value="Peptidase_M12A"/>
</dbReference>
<dbReference type="SUPFAM" id="SSF49854">
    <property type="entry name" value="Spermadhesin, CUB domain"/>
    <property type="match status" value="1"/>
</dbReference>
<dbReference type="InterPro" id="IPR000998">
    <property type="entry name" value="MAM_dom"/>
</dbReference>
<evidence type="ECO:0000256" key="2">
    <source>
        <dbReference type="ARBA" id="ARBA00022723"/>
    </source>
</evidence>
<comment type="caution">
    <text evidence="14">The sequence shown here is derived from an EMBL/GenBank/DDBJ whole genome shotgun (WGS) entry which is preliminary data.</text>
</comment>
<dbReference type="PROSITE" id="PS01180">
    <property type="entry name" value="CUB"/>
    <property type="match status" value="1"/>
</dbReference>
<evidence type="ECO:0000256" key="10">
    <source>
        <dbReference type="SAM" id="MobiDB-lite"/>
    </source>
</evidence>
<dbReference type="InterPro" id="IPR006026">
    <property type="entry name" value="Peptidase_Metallo"/>
</dbReference>
<feature type="binding site" evidence="8">
    <location>
        <position position="252"/>
    </location>
    <ligand>
        <name>Zn(2+)</name>
        <dbReference type="ChEBI" id="CHEBI:29105"/>
        <note>catalytic</note>
    </ligand>
</feature>
<dbReference type="Gene3D" id="2.60.120.290">
    <property type="entry name" value="Spermadhesin, CUB domain"/>
    <property type="match status" value="1"/>
</dbReference>
<feature type="binding site" evidence="8">
    <location>
        <position position="258"/>
    </location>
    <ligand>
        <name>Zn(2+)</name>
        <dbReference type="ChEBI" id="CHEBI:29105"/>
        <note>catalytic</note>
    </ligand>
</feature>
<feature type="region of interest" description="Disordered" evidence="10">
    <location>
        <begin position="485"/>
        <end position="507"/>
    </location>
</feature>
<dbReference type="SMART" id="SM00042">
    <property type="entry name" value="CUB"/>
    <property type="match status" value="1"/>
</dbReference>
<feature type="domain" description="MAM" evidence="12">
    <location>
        <begin position="556"/>
        <end position="652"/>
    </location>
</feature>
<dbReference type="Pfam" id="PF00629">
    <property type="entry name" value="MAM"/>
    <property type="match status" value="1"/>
</dbReference>
<dbReference type="InterPro" id="IPR035914">
    <property type="entry name" value="Sperma_CUB_dom_sf"/>
</dbReference>
<dbReference type="Pfam" id="PF01400">
    <property type="entry name" value="Astacin"/>
    <property type="match status" value="1"/>
</dbReference>
<keyword evidence="1 8" id="KW-0645">Protease</keyword>
<dbReference type="GO" id="GO:0008270">
    <property type="term" value="F:zinc ion binding"/>
    <property type="evidence" value="ECO:0007669"/>
    <property type="project" value="UniProtKB-UniRule"/>
</dbReference>
<evidence type="ECO:0000256" key="4">
    <source>
        <dbReference type="ARBA" id="ARBA00022833"/>
    </source>
</evidence>
<dbReference type="InterPro" id="IPR024079">
    <property type="entry name" value="MetalloPept_cat_dom_sf"/>
</dbReference>
<dbReference type="Gene3D" id="2.60.120.200">
    <property type="match status" value="1"/>
</dbReference>
<dbReference type="CDD" id="cd00041">
    <property type="entry name" value="CUB"/>
    <property type="match status" value="1"/>
</dbReference>
<dbReference type="Gene3D" id="3.40.390.10">
    <property type="entry name" value="Collagenase (Catalytic Domain)"/>
    <property type="match status" value="1"/>
</dbReference>
<dbReference type="EMBL" id="CAJPWZ010002744">
    <property type="protein sequence ID" value="CAG2244650.1"/>
    <property type="molecule type" value="Genomic_DNA"/>
</dbReference>
<organism evidence="14 15">
    <name type="scientific">Mytilus edulis</name>
    <name type="common">Blue mussel</name>
    <dbReference type="NCBI Taxonomy" id="6550"/>
    <lineage>
        <taxon>Eukaryota</taxon>
        <taxon>Metazoa</taxon>
        <taxon>Spiralia</taxon>
        <taxon>Lophotrochozoa</taxon>
        <taxon>Mollusca</taxon>
        <taxon>Bivalvia</taxon>
        <taxon>Autobranchia</taxon>
        <taxon>Pteriomorphia</taxon>
        <taxon>Mytilida</taxon>
        <taxon>Mytiloidea</taxon>
        <taxon>Mytilidae</taxon>
        <taxon>Mytilinae</taxon>
        <taxon>Mytilus</taxon>
    </lineage>
</organism>
<sequence length="707" mass="79801">MYYNVHFTDEKPYWWDIKKEYVKLENLVIIVKDQLKNSGNQWVDDVKEDVVAEFTKGKYTMNVNQDSTLAKMIESMIIEVNGQDKVDILKVTIAFAMDDSQHFTGSGYEVDPLEEYVHNLQDTHVDTPHKNFDSISVRSGTDSEVSTSEYEAAHDWQTQRHKKRKINISPANTEERKIIETAIEELARKTCIQLVPKGSIEAQGLSHTTYIEFIDLPGCWSYVGRNPSGVQHISLQNPGCVDHSTVQHEILHALGMWHEQNRLDRDNYIKILKENVTSGNEFNFDKKKTSDTRPYDAESVMQYSLYSFGKTIGNTTAKTMEFVDKNLEFLADLDAGLDFYDVADITDTYQCAAHCKGSSRPKCENGGFVDHNCECFCPSACGGIVYVSESKVTEIRTPNWPSPYPVGTKCTWLIKAPADMYIKLIEEELSLPYNTLDRCYHWMEVRTWSTTPSGESNLMMVRFDAKFAEDRDPWQGFRISATAFSKDSNPTTLPSDSTPTTLPTTLPSDTTPTTLLTILSSDSTPTTLPTILSSDSTQTTLPTIVPIFNTYTRNWTIQSKRGQYYSYMESSHPAGSTGQELTATFVMRNEISEAKPRCLSFYYSMHGATMGSLEVYRKGTGIPKDLIFIKKGEQGNQWNLANISILPASDLQGKTLSAYTGPSRAHSGQFYAYLEASYRPMGGTAVMTFKVPPMGMLLFLETDRWID</sequence>
<dbReference type="Pfam" id="PF00431">
    <property type="entry name" value="CUB"/>
    <property type="match status" value="1"/>
</dbReference>
<feature type="binding site" evidence="8">
    <location>
        <position position="248"/>
    </location>
    <ligand>
        <name>Zn(2+)</name>
        <dbReference type="ChEBI" id="CHEBI:29105"/>
        <note>catalytic</note>
    </ligand>
</feature>
<keyword evidence="4 8" id="KW-0862">Zinc</keyword>
<dbReference type="PROSITE" id="PS50060">
    <property type="entry name" value="MAM_2"/>
    <property type="match status" value="1"/>
</dbReference>
<dbReference type="GO" id="GO:0004222">
    <property type="term" value="F:metalloendopeptidase activity"/>
    <property type="evidence" value="ECO:0007669"/>
    <property type="project" value="UniProtKB-UniRule"/>
</dbReference>
<evidence type="ECO:0000256" key="3">
    <source>
        <dbReference type="ARBA" id="ARBA00022801"/>
    </source>
</evidence>